<accession>A0A1J4J9F0</accession>
<feature type="compositionally biased region" description="Acidic residues" evidence="1">
    <location>
        <begin position="1026"/>
        <end position="1080"/>
    </location>
</feature>
<evidence type="ECO:0000313" key="3">
    <source>
        <dbReference type="Proteomes" id="UP000179807"/>
    </source>
</evidence>
<evidence type="ECO:0000313" key="2">
    <source>
        <dbReference type="EMBL" id="OHS95806.1"/>
    </source>
</evidence>
<feature type="region of interest" description="Disordered" evidence="1">
    <location>
        <begin position="997"/>
        <end position="1080"/>
    </location>
</feature>
<dbReference type="OrthoDB" id="10265766at2759"/>
<evidence type="ECO:0008006" key="4">
    <source>
        <dbReference type="Google" id="ProtNLM"/>
    </source>
</evidence>
<gene>
    <name evidence="2" type="ORF">TRFO_38053</name>
</gene>
<reference evidence="2" key="1">
    <citation type="submission" date="2016-10" db="EMBL/GenBank/DDBJ databases">
        <authorList>
            <person name="Benchimol M."/>
            <person name="Almeida L.G."/>
            <person name="Vasconcelos A.T."/>
            <person name="Perreira-Neves A."/>
            <person name="Rosa I.A."/>
            <person name="Tasca T."/>
            <person name="Bogo M.R."/>
            <person name="de Souza W."/>
        </authorList>
    </citation>
    <scope>NUCLEOTIDE SEQUENCE [LARGE SCALE GENOMIC DNA]</scope>
    <source>
        <strain evidence="2">K</strain>
    </source>
</reference>
<keyword evidence="3" id="KW-1185">Reference proteome</keyword>
<dbReference type="RefSeq" id="XP_068348943.1">
    <property type="nucleotide sequence ID" value="XM_068511812.1"/>
</dbReference>
<dbReference type="Proteomes" id="UP000179807">
    <property type="component" value="Unassembled WGS sequence"/>
</dbReference>
<dbReference type="VEuPathDB" id="TrichDB:TRFO_38053"/>
<evidence type="ECO:0000256" key="1">
    <source>
        <dbReference type="SAM" id="MobiDB-lite"/>
    </source>
</evidence>
<dbReference type="AlphaFoldDB" id="A0A1J4J9F0"/>
<feature type="compositionally biased region" description="Acidic residues" evidence="1">
    <location>
        <begin position="998"/>
        <end position="1018"/>
    </location>
</feature>
<name>A0A1J4J9F0_9EUKA</name>
<dbReference type="EMBL" id="MLAK01001220">
    <property type="protein sequence ID" value="OHS95806.1"/>
    <property type="molecule type" value="Genomic_DNA"/>
</dbReference>
<dbReference type="GeneID" id="94846516"/>
<comment type="caution">
    <text evidence="2">The sequence shown here is derived from an EMBL/GenBank/DDBJ whole genome shotgun (WGS) entry which is preliminary data.</text>
</comment>
<proteinExistence type="predicted"/>
<protein>
    <recommendedName>
        <fullName evidence="4">TPR Domain containing protein</fullName>
    </recommendedName>
</protein>
<sequence>MNVRGFNSDGGVTELQVAAQNESLVALSTRFTQAMNNFPSFETENALIAIMDDIQDTEYAKIVRFQCEREIAKCKILREQYAEAIPFLIQSLKTDENRADIWSQLAICAQNTKNANLFRAANSRIRKLRPQMEIKSETLSLPSLIIPNESPKFVGYQLNNPCWRAYLTLLGTAAKTNPYDIPEIVFSQGQIAAEQKYDLGRPLHIRHQPITMISKQNIVKTLGGQTLTNFFQTMVVQQTSQTNFLFSEPSIALCATTINRIVQFPFISECIQKDIALSLIDLALKYVFDELTPRTKLFLAELAAVYRPDQCGVFLRDIDSANLHSQNALLRLAFATLQESIRQNLDYSIIESQLTACRLNLENELCLAHAGIVINKELLDKKEHQISILKMISTQSTTDANVALFEKPELLQFLQLSNIIKMFLQFDNAAMTTAFPMLLALLPELILKNRNEIENLSKIFNKVNDPMDKEPIANLINTFKALNDVGADPNLVFSCALAIARASVNYEDRANVLVKVHKQLGKLQVCCSHSGKFLEYLIDALLPRVDEFENDLTSAFTCYFSDVPLCNVNHHSTLKFRCSRFVQPFAEHVNRLDVKGCIQQFFLFAPYLSIWKHWKGKCNCIDSIDGWRMYRIIKKKESQLSKSELPEGYTPQSVLEDLLRHDPENRTESRVALGKVLIRSFCQASEPNKDTLNEAIELLSCGDGSPPLMLINAIAHALLGEDPHKTAEMLLGLQDFPKPKKEARRLYWLIRSMIEIGHPEQAKPAADKAMKLRSSLTTDYALPLQCLAAEVYQNKKIYQDAINTYCKSRIPSPYPYIGLAKQSNPHEAFNLILKLVRPQSVNITNFYHFEFKPPFLLAKPDDSYNVRHEILKLYVENATASGNYLKLFGLFNPSMKVDRKASKVLSKNRIIYGIDRLWVFEKYIRELTKACIAKGEKMDSNLIDRAIDSLARGTQVELTDGLKEALEELFNFMWKLNKGSDPPPDASVSELINIITGQEEEDEEEDTDFKESDSEEDGNEAREAEAAESGDEEDEDEADAKEEEEEAEDDEDDDDDDDDEADDGDEDDEDDDGDEADETE</sequence>
<organism evidence="2 3">
    <name type="scientific">Tritrichomonas foetus</name>
    <dbReference type="NCBI Taxonomy" id="1144522"/>
    <lineage>
        <taxon>Eukaryota</taxon>
        <taxon>Metamonada</taxon>
        <taxon>Parabasalia</taxon>
        <taxon>Tritrichomonadida</taxon>
        <taxon>Tritrichomonadidae</taxon>
        <taxon>Tritrichomonas</taxon>
    </lineage>
</organism>